<keyword evidence="2 7" id="KW-0963">Cytoplasm</keyword>
<feature type="region of interest" description="Disordered" evidence="8">
    <location>
        <begin position="159"/>
        <end position="193"/>
    </location>
</feature>
<dbReference type="PROSITE" id="PS51491">
    <property type="entry name" value="TAU_MAP_2"/>
    <property type="match status" value="3"/>
</dbReference>
<evidence type="ECO:0000256" key="8">
    <source>
        <dbReference type="SAM" id="MobiDB-lite"/>
    </source>
</evidence>
<feature type="compositionally biased region" description="Basic and acidic residues" evidence="8">
    <location>
        <begin position="922"/>
        <end position="1008"/>
    </location>
</feature>
<evidence type="ECO:0000313" key="9">
    <source>
        <dbReference type="Ensembl" id="ENSPKIP00000026787.1"/>
    </source>
</evidence>
<dbReference type="GO" id="GO:0005874">
    <property type="term" value="C:microtubule"/>
    <property type="evidence" value="ECO:0007669"/>
    <property type="project" value="UniProtKB-KW"/>
</dbReference>
<feature type="compositionally biased region" description="Polar residues" evidence="8">
    <location>
        <begin position="1393"/>
        <end position="1402"/>
    </location>
</feature>
<feature type="compositionally biased region" description="Polar residues" evidence="8">
    <location>
        <begin position="1320"/>
        <end position="1329"/>
    </location>
</feature>
<feature type="compositionally biased region" description="Low complexity" evidence="8">
    <location>
        <begin position="1278"/>
        <end position="1288"/>
    </location>
</feature>
<evidence type="ECO:0000256" key="4">
    <source>
        <dbReference type="ARBA" id="ARBA00022701"/>
    </source>
</evidence>
<feature type="compositionally biased region" description="Basic and acidic residues" evidence="8">
    <location>
        <begin position="675"/>
        <end position="744"/>
    </location>
</feature>
<keyword evidence="5" id="KW-0677">Repeat</keyword>
<feature type="compositionally biased region" description="Basic and acidic residues" evidence="8">
    <location>
        <begin position="253"/>
        <end position="265"/>
    </location>
</feature>
<feature type="compositionally biased region" description="Basic and acidic residues" evidence="8">
    <location>
        <begin position="301"/>
        <end position="319"/>
    </location>
</feature>
<protein>
    <recommendedName>
        <fullName evidence="7">Microtubule-associated protein</fullName>
    </recommendedName>
</protein>
<feature type="region of interest" description="Disordered" evidence="8">
    <location>
        <begin position="47"/>
        <end position="103"/>
    </location>
</feature>
<keyword evidence="4 7" id="KW-0493">Microtubule</keyword>
<evidence type="ECO:0000256" key="1">
    <source>
        <dbReference type="ARBA" id="ARBA00004245"/>
    </source>
</evidence>
<dbReference type="GO" id="GO:0000226">
    <property type="term" value="P:microtubule cytoskeleton organization"/>
    <property type="evidence" value="ECO:0007669"/>
    <property type="project" value="TreeGrafter"/>
</dbReference>
<feature type="compositionally biased region" description="Basic and acidic residues" evidence="8">
    <location>
        <begin position="751"/>
        <end position="830"/>
    </location>
</feature>
<dbReference type="InterPro" id="IPR001084">
    <property type="entry name" value="MAP_tubulin-bd_rpt"/>
</dbReference>
<evidence type="ECO:0000313" key="10">
    <source>
        <dbReference type="Proteomes" id="UP000261540"/>
    </source>
</evidence>
<feature type="compositionally biased region" description="Polar residues" evidence="8">
    <location>
        <begin position="171"/>
        <end position="180"/>
    </location>
</feature>
<dbReference type="GO" id="GO:0008017">
    <property type="term" value="F:microtubule binding"/>
    <property type="evidence" value="ECO:0007669"/>
    <property type="project" value="InterPro"/>
</dbReference>
<feature type="compositionally biased region" description="Polar residues" evidence="8">
    <location>
        <begin position="1174"/>
        <end position="1186"/>
    </location>
</feature>
<feature type="compositionally biased region" description="Basic and acidic residues" evidence="8">
    <location>
        <begin position="1052"/>
        <end position="1076"/>
    </location>
</feature>
<feature type="region of interest" description="Disordered" evidence="8">
    <location>
        <begin position="1393"/>
        <end position="1488"/>
    </location>
</feature>
<dbReference type="InterPro" id="IPR027324">
    <property type="entry name" value="MAP2/MAP4/Tau"/>
</dbReference>
<accession>A0A3B3S7Q6</accession>
<name>A0A3B3S7Q6_9TELE</name>
<dbReference type="PANTHER" id="PTHR11501">
    <property type="entry name" value="MICROTUBULE-ASSOCIATED PROTEIN"/>
    <property type="match status" value="1"/>
</dbReference>
<dbReference type="Proteomes" id="UP000261540">
    <property type="component" value="Unplaced"/>
</dbReference>
<proteinExistence type="predicted"/>
<feature type="compositionally biased region" description="Basic and acidic residues" evidence="8">
    <location>
        <begin position="1413"/>
        <end position="1425"/>
    </location>
</feature>
<feature type="compositionally biased region" description="Polar residues" evidence="8">
    <location>
        <begin position="1127"/>
        <end position="1137"/>
    </location>
</feature>
<dbReference type="GeneTree" id="ENSGT00940000159742"/>
<keyword evidence="10" id="KW-1185">Reference proteome</keyword>
<keyword evidence="3" id="KW-0597">Phosphoprotein</keyword>
<dbReference type="GO" id="GO:0031175">
    <property type="term" value="P:neuron projection development"/>
    <property type="evidence" value="ECO:0007669"/>
    <property type="project" value="TreeGrafter"/>
</dbReference>
<feature type="compositionally biased region" description="Pro residues" evidence="8">
    <location>
        <begin position="647"/>
        <end position="662"/>
    </location>
</feature>
<feature type="compositionally biased region" description="Polar residues" evidence="8">
    <location>
        <begin position="1203"/>
        <end position="1214"/>
    </location>
</feature>
<evidence type="ECO:0000256" key="5">
    <source>
        <dbReference type="ARBA" id="ARBA00022737"/>
    </source>
</evidence>
<feature type="compositionally biased region" description="Low complexity" evidence="8">
    <location>
        <begin position="1146"/>
        <end position="1157"/>
    </location>
</feature>
<feature type="compositionally biased region" description="Basic residues" evidence="8">
    <location>
        <begin position="323"/>
        <end position="332"/>
    </location>
</feature>
<dbReference type="PROSITE" id="PS00229">
    <property type="entry name" value="TAU_MAP_1"/>
    <property type="match status" value="3"/>
</dbReference>
<organism evidence="9 10">
    <name type="scientific">Paramormyrops kingsleyae</name>
    <dbReference type="NCBI Taxonomy" id="1676925"/>
    <lineage>
        <taxon>Eukaryota</taxon>
        <taxon>Metazoa</taxon>
        <taxon>Chordata</taxon>
        <taxon>Craniata</taxon>
        <taxon>Vertebrata</taxon>
        <taxon>Euteleostomi</taxon>
        <taxon>Actinopterygii</taxon>
        <taxon>Neopterygii</taxon>
        <taxon>Teleostei</taxon>
        <taxon>Osteoglossocephala</taxon>
        <taxon>Osteoglossomorpha</taxon>
        <taxon>Osteoglossiformes</taxon>
        <taxon>Mormyridae</taxon>
        <taxon>Paramormyrops</taxon>
    </lineage>
</organism>
<evidence type="ECO:0000256" key="6">
    <source>
        <dbReference type="ARBA" id="ARBA00023212"/>
    </source>
</evidence>
<evidence type="ECO:0000256" key="3">
    <source>
        <dbReference type="ARBA" id="ARBA00022553"/>
    </source>
</evidence>
<dbReference type="GO" id="GO:0043005">
    <property type="term" value="C:neuron projection"/>
    <property type="evidence" value="ECO:0007669"/>
    <property type="project" value="TreeGrafter"/>
</dbReference>
<feature type="region of interest" description="Disordered" evidence="8">
    <location>
        <begin position="1"/>
        <end position="21"/>
    </location>
</feature>
<sequence>MADLNLGDALSDSVPQMDSETPVQRDFIAALEAEGFDDKVGETVDKMDYVPLLDPDSQQEDGASVKKQGPQKVKGEQGPGVAVTPGGRAPARHSGTKGEERNHLEEQQVLAPDFVPAGGFPEQWLTHATTLQMDTGLTDFSQPGPAMNLDVGVALLSMERPPALADPQRPTPSLTDQDTAAGSPKDRGEAGIFGHTVDPISVWGEPWGGDVGLRAELPFTPSVSTVISRHASQMVDGPQEPRDPQCLQGPGALEEREGEVSERRQQQKKKKKRRIRDDMYDTGDGRSSLETQSEGTAPVDNARRNALRRDGGWEREEGGRSATRVKKGKNRKKIPEEWALPLESQLQELAAEPVAFPLAPEDLPSLKEQLLSSTEASSFTHGLDEYPPPSLPTSLAEDLLCLTGGVSSPPPFALHPKASPLPMSPFQGDQCSPPANASPEREIALVRLEVPDSFSLATARDSLSLDLDLLTGGTFTSFLPEVAPQTPDSKPASSEESQNDLGDQGPLNTISVAEWLEMEPPALPKETPASDSDAPMDKVALLPDATKDLSCTTPEELDHKPFLLRGEPVPIPGPLRPRTSSPDLIPSSSPGQIPPMERGEPRSPGQKPPKKTRPTKDPSSPPRFKRSPPHSPPAFTQSSPRSGLNPAAPPFVPRLPDAPVPPVISGKEIKKRIEHSKQEEKTEKTSKQEKVEKTEPSQKSEKLESVEKNGNVDEGEKIEKNSAKLDGQQKGEVESLGEKADSVKVKSTMETAERVEQLDEIEMLEKKENVPHKMENNKVDKTEKVEKDDKVEKMEKVEKDDKVEKMEKVEKEDKVQKTEKVEKEDKVQKTEKVENKVEMVEKMDNVDKPDKVVKEDKIVERMEKEKLDKVEKIDKVEDNVKPEKMDKVDKGEKGDEVGKIEKVVVDKAEKLEELKVDKVERTEKVEKEDKVEESDKVENIVEIVEKEGKVDKTGKVEEEDKVEKTGKMEEEDKAGKVEVKKMDKEEVKNKTEKTESDRTADKEDKAVKIPELNGQLEKTDKEDEESGKSGAVEKKETAEKTDSTKQAGEAATVDKQEKTGQTEKAEKKDEGREKVKAPAGNKATRGVKSLSTNGIGTVPKKDLTSPDKKTKPPAGPGRMRPPKPWTDLQSTCTSSAPTHKRPSPSPTSSSTAPSRKSPLPKTPAPHTASKRPVSATSRTPTTTSQENKPKEEKCPAVPKVNTVPKTNSSTTTSAKPARTPRVSPSTTRSPTGPLAPRRSSATKANETGEVGKPSILKSTPADSRRPKSAPNRNSTSGRPTRSPTAAPAPALPERKPPVPRAPRSSAAPTTAKAAPRLSTAPGTVPTSDVRNVRSKVGSTDNAKHQPGGGKVQIVNKKLDFSHVTSRCGSKDNIKHVPGGGNVMILNKKPDLSKVTSKCGSKTNIKHKPGGGDVKLESLKVKDKAQAKVGSTDNAEGVSETAKQDVAPSSGALAAVDSAQESGLRKETPSGGEGFRGPLGLDSRIPETN</sequence>
<evidence type="ECO:0000256" key="2">
    <source>
        <dbReference type="ARBA" id="ARBA00022490"/>
    </source>
</evidence>
<reference evidence="9" key="2">
    <citation type="submission" date="2025-09" db="UniProtKB">
        <authorList>
            <consortium name="Ensembl"/>
        </authorList>
    </citation>
    <scope>IDENTIFICATION</scope>
</reference>
<feature type="compositionally biased region" description="Basic and acidic residues" evidence="8">
    <location>
        <begin position="1031"/>
        <end position="1043"/>
    </location>
</feature>
<keyword evidence="6 7" id="KW-0206">Cytoskeleton</keyword>
<reference evidence="9" key="1">
    <citation type="submission" date="2025-08" db="UniProtKB">
        <authorList>
            <consortium name="Ensembl"/>
        </authorList>
    </citation>
    <scope>IDENTIFICATION</scope>
</reference>
<feature type="compositionally biased region" description="Low complexity" evidence="8">
    <location>
        <begin position="1301"/>
        <end position="1316"/>
    </location>
</feature>
<dbReference type="PANTHER" id="PTHR11501:SF16">
    <property type="entry name" value="MICROTUBULE-ASSOCIATED PROTEIN 4"/>
    <property type="match status" value="1"/>
</dbReference>
<feature type="region of interest" description="Disordered" evidence="8">
    <location>
        <begin position="477"/>
        <end position="830"/>
    </location>
</feature>
<feature type="compositionally biased region" description="Polar residues" evidence="8">
    <location>
        <begin position="578"/>
        <end position="591"/>
    </location>
</feature>
<dbReference type="Pfam" id="PF00418">
    <property type="entry name" value="Tubulin-binding"/>
    <property type="match status" value="3"/>
</dbReference>
<feature type="region of interest" description="Disordered" evidence="8">
    <location>
        <begin position="922"/>
        <end position="1351"/>
    </location>
</feature>
<dbReference type="Ensembl" id="ENSPKIT00000007547.1">
    <property type="protein sequence ID" value="ENSPKIP00000026787.1"/>
    <property type="gene ID" value="ENSPKIG00000009102.1"/>
</dbReference>
<feature type="region of interest" description="Disordered" evidence="8">
    <location>
        <begin position="413"/>
        <end position="438"/>
    </location>
</feature>
<feature type="region of interest" description="Disordered" evidence="8">
    <location>
        <begin position="228"/>
        <end position="332"/>
    </location>
</feature>
<feature type="compositionally biased region" description="Basic and acidic residues" evidence="8">
    <location>
        <begin position="1099"/>
        <end position="1110"/>
    </location>
</feature>
<feature type="compositionally biased region" description="Polar residues" evidence="8">
    <location>
        <begin position="486"/>
        <end position="511"/>
    </location>
</feature>
<comment type="subcellular location">
    <subcellularLocation>
        <location evidence="1 7">Cytoplasm</location>
        <location evidence="1 7">Cytoskeleton</location>
    </subcellularLocation>
</comment>
<evidence type="ECO:0000256" key="7">
    <source>
        <dbReference type="RuleBase" id="RU000686"/>
    </source>
</evidence>